<dbReference type="Proteomes" id="UP000824001">
    <property type="component" value="Unassembled WGS sequence"/>
</dbReference>
<dbReference type="AlphaFoldDB" id="A0A9D1FEU6"/>
<accession>A0A9D1FEU6</accession>
<comment type="caution">
    <text evidence="1">The sequence shown here is derived from an EMBL/GenBank/DDBJ whole genome shotgun (WGS) entry which is preliminary data.</text>
</comment>
<proteinExistence type="predicted"/>
<dbReference type="EMBL" id="DVJK01000233">
    <property type="protein sequence ID" value="HIS67528.1"/>
    <property type="molecule type" value="Genomic_DNA"/>
</dbReference>
<reference evidence="1" key="2">
    <citation type="journal article" date="2021" name="PeerJ">
        <title>Extensive microbial diversity within the chicken gut microbiome revealed by metagenomics and culture.</title>
        <authorList>
            <person name="Gilroy R."/>
            <person name="Ravi A."/>
            <person name="Getino M."/>
            <person name="Pursley I."/>
            <person name="Horton D.L."/>
            <person name="Alikhan N.F."/>
            <person name="Baker D."/>
            <person name="Gharbi K."/>
            <person name="Hall N."/>
            <person name="Watson M."/>
            <person name="Adriaenssens E.M."/>
            <person name="Foster-Nyarko E."/>
            <person name="Jarju S."/>
            <person name="Secka A."/>
            <person name="Antonio M."/>
            <person name="Oren A."/>
            <person name="Chaudhuri R.R."/>
            <person name="La Ragione R."/>
            <person name="Hildebrand F."/>
            <person name="Pallen M.J."/>
        </authorList>
    </citation>
    <scope>NUCLEOTIDE SEQUENCE</scope>
    <source>
        <strain evidence="1">ChiHjej10B9-9673</strain>
    </source>
</reference>
<organism evidence="1 2">
    <name type="scientific">Candidatus Scatomorpha merdipullorum</name>
    <dbReference type="NCBI Taxonomy" id="2840927"/>
    <lineage>
        <taxon>Bacteria</taxon>
        <taxon>Bacillati</taxon>
        <taxon>Bacillota</taxon>
        <taxon>Clostridia</taxon>
        <taxon>Eubacteriales</taxon>
        <taxon>Candidatus Scatomorpha</taxon>
    </lineage>
</organism>
<name>A0A9D1FEU6_9FIRM</name>
<evidence type="ECO:0000313" key="2">
    <source>
        <dbReference type="Proteomes" id="UP000824001"/>
    </source>
</evidence>
<evidence type="ECO:0000313" key="1">
    <source>
        <dbReference type="EMBL" id="HIS67528.1"/>
    </source>
</evidence>
<gene>
    <name evidence="1" type="ORF">IAC18_08175</name>
</gene>
<sequence length="155" mass="16555">MQRLELMSAAEAADCAGGLEGLVTAPLLRSGGLMALMPGGDTLVALRMDSGRCAESFILRLGSLPVPEEVVVSGGVKHTYTEDVDVKLTGGRVAVLERLYCQHAGNDAFSSAATRLSVFENGEIIFCEWLTSPLDGQMRYHNVYRSDRFSQGGAA</sequence>
<protein>
    <submittedName>
        <fullName evidence="1">Uncharacterized protein</fullName>
    </submittedName>
</protein>
<reference evidence="1" key="1">
    <citation type="submission" date="2020-10" db="EMBL/GenBank/DDBJ databases">
        <authorList>
            <person name="Gilroy R."/>
        </authorList>
    </citation>
    <scope>NUCLEOTIDE SEQUENCE</scope>
    <source>
        <strain evidence="1">ChiHjej10B9-9673</strain>
    </source>
</reference>